<keyword evidence="2" id="KW-1185">Reference proteome</keyword>
<dbReference type="GO" id="GO:0005840">
    <property type="term" value="C:ribosome"/>
    <property type="evidence" value="ECO:0007669"/>
    <property type="project" value="UniProtKB-KW"/>
</dbReference>
<comment type="caution">
    <text evidence="1">The sequence shown here is derived from an EMBL/GenBank/DDBJ whole genome shotgun (WGS) entry which is preliminary data.</text>
</comment>
<name>A0A074RM47_9AGAM</name>
<dbReference type="HOGENOM" id="CLU_2543858_0_0_1"/>
<evidence type="ECO:0000313" key="2">
    <source>
        <dbReference type="Proteomes" id="UP000027456"/>
    </source>
</evidence>
<gene>
    <name evidence="1" type="ORF">V565_244500</name>
</gene>
<reference evidence="1 2" key="1">
    <citation type="submission" date="2013-12" db="EMBL/GenBank/DDBJ databases">
        <authorList>
            <person name="Cubeta M."/>
            <person name="Pakala S."/>
            <person name="Fedorova N."/>
            <person name="Thomas E."/>
            <person name="Dean R."/>
            <person name="Jabaji S."/>
            <person name="Neate S."/>
            <person name="Toda T."/>
            <person name="Tavantzis S."/>
            <person name="Vilgalys R."/>
            <person name="Bharathan N."/>
            <person name="Pakala S."/>
            <person name="Losada L.S."/>
            <person name="Zafar N."/>
            <person name="Nierman W."/>
        </authorList>
    </citation>
    <scope>NUCLEOTIDE SEQUENCE [LARGE SCALE GENOMIC DNA]</scope>
    <source>
        <strain evidence="1 2">123E</strain>
    </source>
</reference>
<dbReference type="AlphaFoldDB" id="A0A074RM47"/>
<keyword evidence="1" id="KW-0687">Ribonucleoprotein</keyword>
<dbReference type="STRING" id="1423351.A0A074RM47"/>
<dbReference type="Proteomes" id="UP000027456">
    <property type="component" value="Unassembled WGS sequence"/>
</dbReference>
<organism evidence="1 2">
    <name type="scientific">Rhizoctonia solani 123E</name>
    <dbReference type="NCBI Taxonomy" id="1423351"/>
    <lineage>
        <taxon>Eukaryota</taxon>
        <taxon>Fungi</taxon>
        <taxon>Dikarya</taxon>
        <taxon>Basidiomycota</taxon>
        <taxon>Agaricomycotina</taxon>
        <taxon>Agaricomycetes</taxon>
        <taxon>Cantharellales</taxon>
        <taxon>Ceratobasidiaceae</taxon>
        <taxon>Rhizoctonia</taxon>
    </lineage>
</organism>
<proteinExistence type="predicted"/>
<evidence type="ECO:0000313" key="1">
    <source>
        <dbReference type="EMBL" id="KEP45748.1"/>
    </source>
</evidence>
<accession>A0A074RM47</accession>
<sequence length="83" mass="9501">MEQPQGPRRSFELACFGAELKLAGVYGLRNKRGIWHISLVLSNTRRAARDPLKLGDKDPTCLFEGNPVIRRLAPHENYSRRRV</sequence>
<keyword evidence="1" id="KW-0689">Ribosomal protein</keyword>
<dbReference type="OrthoDB" id="1697570at2759"/>
<protein>
    <submittedName>
        <fullName evidence="1">Ribosomal protein S4/S9 amino-terminal domain protein</fullName>
    </submittedName>
</protein>
<dbReference type="EMBL" id="AZST01001526">
    <property type="protein sequence ID" value="KEP45748.1"/>
    <property type="molecule type" value="Genomic_DNA"/>
</dbReference>